<evidence type="ECO:0000256" key="2">
    <source>
        <dbReference type="ARBA" id="ARBA00022487"/>
    </source>
</evidence>
<evidence type="ECO:0000256" key="7">
    <source>
        <dbReference type="ARBA" id="ARBA00023157"/>
    </source>
</evidence>
<evidence type="ECO:0000313" key="9">
    <source>
        <dbReference type="EMBL" id="REF99208.1"/>
    </source>
</evidence>
<keyword evidence="4 8" id="KW-0732">Signal</keyword>
<keyword evidence="10" id="KW-1185">Reference proteome</keyword>
<dbReference type="InterPro" id="IPR011118">
    <property type="entry name" value="Tannase/feruloyl_esterase"/>
</dbReference>
<accession>A0A3D9ZPB4</accession>
<keyword evidence="6" id="KW-0106">Calcium</keyword>
<dbReference type="GO" id="GO:0046872">
    <property type="term" value="F:metal ion binding"/>
    <property type="evidence" value="ECO:0007669"/>
    <property type="project" value="UniProtKB-KW"/>
</dbReference>
<evidence type="ECO:0000313" key="10">
    <source>
        <dbReference type="Proteomes" id="UP000256913"/>
    </source>
</evidence>
<protein>
    <submittedName>
        <fullName evidence="9">Feruloyl esterase</fullName>
    </submittedName>
</protein>
<evidence type="ECO:0000256" key="8">
    <source>
        <dbReference type="SAM" id="SignalP"/>
    </source>
</evidence>
<evidence type="ECO:0000256" key="1">
    <source>
        <dbReference type="ARBA" id="ARBA00006249"/>
    </source>
</evidence>
<sequence length="560" mass="58981">MINPTNGRSRAALWLGRLTLVALLAAALPTNAQTANADSAAQRPAAGDSSMSRCSTGYLTHALHLPHVAVDSAVPETTGSYTPPGATAAITGLPTFCAVDLTRTDSAGNPVHIAVWLPAKWNGRFQGIGGGGYSCGIFYATPPGYVSPSLEQTLKVGYASVSTDWGVPPADANTGSWALKPDGQLNTDLISDFASASIHDMTVAGKAVTQAFYGDQIRYAYFNGCSTGGREGLMEAQQYPTDYNGIVSGSPAINWTSWVPAAIWPALVMNQTHHALPTCKQDAFTAAAVKACDPQDGVTDGIISDPVACDWNANKLIGQSTPCGTITAADATVMNKIWQGPVTARGRSLWFGLVRGASPAWLAATTTTDGVTEAVPLPHAVGWLGTWLKQNPNWDWKTLTFTQYDQLFAQSLREFSSTIATDDPDLSRFNGNGGKILLWHGLADPIIPPQGSIRYYQRVQQATGGAAKTRSFARLFLAPGADHCASAAGPTPTDPLAAIVAWVEHGQAPQSIPATLTDPATGAQTLSRPVCAYPLVARYTGRGSTTDARNFACAPTYQAR</sequence>
<dbReference type="PANTHER" id="PTHR33938:SF15">
    <property type="entry name" value="FERULOYL ESTERASE B-RELATED"/>
    <property type="match status" value="1"/>
</dbReference>
<gene>
    <name evidence="9" type="ORF">DFJ67_5235</name>
</gene>
<proteinExistence type="inferred from homology"/>
<name>A0A3D9ZPB4_9ACTN</name>
<dbReference type="RefSeq" id="WP_116070404.1">
    <property type="nucleotide sequence ID" value="NZ_BONB01000002.1"/>
</dbReference>
<evidence type="ECO:0000256" key="4">
    <source>
        <dbReference type="ARBA" id="ARBA00022729"/>
    </source>
</evidence>
<feature type="signal peptide" evidence="8">
    <location>
        <begin position="1"/>
        <end position="32"/>
    </location>
</feature>
<keyword evidence="5" id="KW-0378">Hydrolase</keyword>
<dbReference type="PANTHER" id="PTHR33938">
    <property type="entry name" value="FERULOYL ESTERASE B-RELATED"/>
    <property type="match status" value="1"/>
</dbReference>
<evidence type="ECO:0000256" key="5">
    <source>
        <dbReference type="ARBA" id="ARBA00022801"/>
    </source>
</evidence>
<organism evidence="9 10">
    <name type="scientific">Asanoa ferruginea</name>
    <dbReference type="NCBI Taxonomy" id="53367"/>
    <lineage>
        <taxon>Bacteria</taxon>
        <taxon>Bacillati</taxon>
        <taxon>Actinomycetota</taxon>
        <taxon>Actinomycetes</taxon>
        <taxon>Micromonosporales</taxon>
        <taxon>Micromonosporaceae</taxon>
        <taxon>Asanoa</taxon>
    </lineage>
</organism>
<dbReference type="AlphaFoldDB" id="A0A3D9ZPB4"/>
<comment type="caution">
    <text evidence="9">The sequence shown here is derived from an EMBL/GenBank/DDBJ whole genome shotgun (WGS) entry which is preliminary data.</text>
</comment>
<keyword evidence="2" id="KW-0719">Serine esterase</keyword>
<keyword evidence="3" id="KW-0479">Metal-binding</keyword>
<dbReference type="Proteomes" id="UP000256913">
    <property type="component" value="Unassembled WGS sequence"/>
</dbReference>
<keyword evidence="7" id="KW-1015">Disulfide bond</keyword>
<reference evidence="9 10" key="1">
    <citation type="submission" date="2018-08" db="EMBL/GenBank/DDBJ databases">
        <title>Sequencing the genomes of 1000 actinobacteria strains.</title>
        <authorList>
            <person name="Klenk H.-P."/>
        </authorList>
    </citation>
    <scope>NUCLEOTIDE SEQUENCE [LARGE SCALE GENOMIC DNA]</scope>
    <source>
        <strain evidence="9 10">DSM 44099</strain>
    </source>
</reference>
<evidence type="ECO:0000256" key="3">
    <source>
        <dbReference type="ARBA" id="ARBA00022723"/>
    </source>
</evidence>
<dbReference type="SUPFAM" id="SSF53474">
    <property type="entry name" value="alpha/beta-Hydrolases"/>
    <property type="match status" value="1"/>
</dbReference>
<dbReference type="Gene3D" id="3.40.50.1820">
    <property type="entry name" value="alpha/beta hydrolase"/>
    <property type="match status" value="1"/>
</dbReference>
<dbReference type="GO" id="GO:0052689">
    <property type="term" value="F:carboxylic ester hydrolase activity"/>
    <property type="evidence" value="ECO:0007669"/>
    <property type="project" value="UniProtKB-KW"/>
</dbReference>
<dbReference type="InterPro" id="IPR029058">
    <property type="entry name" value="AB_hydrolase_fold"/>
</dbReference>
<dbReference type="Pfam" id="PF07519">
    <property type="entry name" value="Tannase"/>
    <property type="match status" value="1"/>
</dbReference>
<dbReference type="EMBL" id="QUMQ01000001">
    <property type="protein sequence ID" value="REF99208.1"/>
    <property type="molecule type" value="Genomic_DNA"/>
</dbReference>
<evidence type="ECO:0000256" key="6">
    <source>
        <dbReference type="ARBA" id="ARBA00022837"/>
    </source>
</evidence>
<comment type="similarity">
    <text evidence="1">Belongs to the tannase family.</text>
</comment>
<feature type="chain" id="PRO_5039552157" evidence="8">
    <location>
        <begin position="33"/>
        <end position="560"/>
    </location>
</feature>
<dbReference type="OrthoDB" id="176867at2"/>